<evidence type="ECO:0000313" key="3">
    <source>
        <dbReference type="Proteomes" id="UP001162156"/>
    </source>
</evidence>
<feature type="non-terminal residue" evidence="2">
    <location>
        <position position="274"/>
    </location>
</feature>
<dbReference type="Proteomes" id="UP001162156">
    <property type="component" value="Unassembled WGS sequence"/>
</dbReference>
<evidence type="ECO:0000256" key="1">
    <source>
        <dbReference type="SAM" id="MobiDB-lite"/>
    </source>
</evidence>
<feature type="region of interest" description="Disordered" evidence="1">
    <location>
        <begin position="254"/>
        <end position="274"/>
    </location>
</feature>
<dbReference type="AlphaFoldDB" id="A0AAV8WSI9"/>
<comment type="caution">
    <text evidence="2">The sequence shown here is derived from an EMBL/GenBank/DDBJ whole genome shotgun (WGS) entry which is preliminary data.</text>
</comment>
<organism evidence="2 3">
    <name type="scientific">Rhamnusium bicolor</name>
    <dbReference type="NCBI Taxonomy" id="1586634"/>
    <lineage>
        <taxon>Eukaryota</taxon>
        <taxon>Metazoa</taxon>
        <taxon>Ecdysozoa</taxon>
        <taxon>Arthropoda</taxon>
        <taxon>Hexapoda</taxon>
        <taxon>Insecta</taxon>
        <taxon>Pterygota</taxon>
        <taxon>Neoptera</taxon>
        <taxon>Endopterygota</taxon>
        <taxon>Coleoptera</taxon>
        <taxon>Polyphaga</taxon>
        <taxon>Cucujiformia</taxon>
        <taxon>Chrysomeloidea</taxon>
        <taxon>Cerambycidae</taxon>
        <taxon>Lepturinae</taxon>
        <taxon>Rhagiini</taxon>
        <taxon>Rhamnusium</taxon>
    </lineage>
</organism>
<protein>
    <submittedName>
        <fullName evidence="2">Uncharacterized protein</fullName>
    </submittedName>
</protein>
<name>A0AAV8WSI9_9CUCU</name>
<reference evidence="2" key="1">
    <citation type="journal article" date="2023" name="Insect Mol. Biol.">
        <title>Genome sequencing provides insights into the evolution of gene families encoding plant cell wall-degrading enzymes in longhorned beetles.</title>
        <authorList>
            <person name="Shin N.R."/>
            <person name="Okamura Y."/>
            <person name="Kirsch R."/>
            <person name="Pauchet Y."/>
        </authorList>
    </citation>
    <scope>NUCLEOTIDE SEQUENCE</scope>
    <source>
        <strain evidence="2">RBIC_L_NR</strain>
    </source>
</reference>
<accession>A0AAV8WSI9</accession>
<feature type="compositionally biased region" description="Basic and acidic residues" evidence="1">
    <location>
        <begin position="162"/>
        <end position="207"/>
    </location>
</feature>
<evidence type="ECO:0000313" key="2">
    <source>
        <dbReference type="EMBL" id="KAJ8929401.1"/>
    </source>
</evidence>
<feature type="region of interest" description="Disordered" evidence="1">
    <location>
        <begin position="133"/>
        <end position="219"/>
    </location>
</feature>
<gene>
    <name evidence="2" type="ORF">NQ314_017909</name>
</gene>
<sequence>MQQIQNYQNIKEYEIVACRFFLPGGLPRAWSTPCLGPCVRSNLKPPLLQQAAFDDLIFKVDVMRNVASKHVQSEEAEEVKVIESNKWGSLPALNLLDKEELRSNEDADQNGEEGLQEVAGKLEIRVVPTEQVNKEIVPRPQTLSPLKQTPQNGLPDNAEANQEQRDNEAQIKEPPPRPKIERTKSILKQSSKERNEMGELASPKREQITFAPEPIEQSDREIDKKIVDILGVNEKTHETDRETQCDIIQVIDSQDTADVKIGETDSVQTSDKLI</sequence>
<feature type="compositionally biased region" description="Polar residues" evidence="1">
    <location>
        <begin position="141"/>
        <end position="154"/>
    </location>
</feature>
<dbReference type="EMBL" id="JANEYF010005023">
    <property type="protein sequence ID" value="KAJ8929401.1"/>
    <property type="molecule type" value="Genomic_DNA"/>
</dbReference>
<proteinExistence type="predicted"/>
<feature type="compositionally biased region" description="Polar residues" evidence="1">
    <location>
        <begin position="265"/>
        <end position="274"/>
    </location>
</feature>
<keyword evidence="3" id="KW-1185">Reference proteome</keyword>